<evidence type="ECO:0000313" key="13">
    <source>
        <dbReference type="Proteomes" id="UP000242450"/>
    </source>
</evidence>
<dbReference type="EMBL" id="MKHE01000029">
    <property type="protein sequence ID" value="OWK01099.1"/>
    <property type="molecule type" value="Genomic_DNA"/>
</dbReference>
<dbReference type="Pfam" id="PF00143">
    <property type="entry name" value="Interferon"/>
    <property type="match status" value="1"/>
</dbReference>
<evidence type="ECO:0008006" key="14">
    <source>
        <dbReference type="Google" id="ProtNLM"/>
    </source>
</evidence>
<keyword evidence="8" id="KW-1015">Disulfide bond</keyword>
<dbReference type="FunFam" id="1.20.1250.10:FF:000026">
    <property type="entry name" value="Interferon beta"/>
    <property type="match status" value="1"/>
</dbReference>
<evidence type="ECO:0000313" key="12">
    <source>
        <dbReference type="EMBL" id="OWK01099.1"/>
    </source>
</evidence>
<dbReference type="GO" id="GO:0071359">
    <property type="term" value="P:cellular response to dsRNA"/>
    <property type="evidence" value="ECO:0007669"/>
    <property type="project" value="UniProtKB-ARBA"/>
</dbReference>
<dbReference type="PRINTS" id="PR00266">
    <property type="entry name" value="INTERFERONAB"/>
</dbReference>
<dbReference type="AlphaFoldDB" id="A0A212C534"/>
<dbReference type="OrthoDB" id="8922121at2759"/>
<protein>
    <recommendedName>
        <fullName evidence="14">Interferon beta-2-like</fullName>
    </recommendedName>
</protein>
<evidence type="ECO:0000256" key="2">
    <source>
        <dbReference type="ARBA" id="ARBA00011033"/>
    </source>
</evidence>
<evidence type="ECO:0000256" key="6">
    <source>
        <dbReference type="ARBA" id="ARBA00022729"/>
    </source>
</evidence>
<dbReference type="GO" id="GO:0005125">
    <property type="term" value="F:cytokine activity"/>
    <property type="evidence" value="ECO:0007669"/>
    <property type="project" value="UniProtKB-KW"/>
</dbReference>
<dbReference type="GO" id="GO:0045321">
    <property type="term" value="P:leukocyte activation"/>
    <property type="evidence" value="ECO:0007669"/>
    <property type="project" value="UniProtKB-ARBA"/>
</dbReference>
<comment type="subunit">
    <text evidence="3">Monomer.</text>
</comment>
<evidence type="ECO:0000256" key="5">
    <source>
        <dbReference type="ARBA" id="ARBA00022525"/>
    </source>
</evidence>
<feature type="region of interest" description="Disordered" evidence="11">
    <location>
        <begin position="41"/>
        <end position="61"/>
    </location>
</feature>
<keyword evidence="13" id="KW-1185">Reference proteome</keyword>
<reference evidence="12 13" key="1">
    <citation type="journal article" date="2018" name="Mol. Genet. Genomics">
        <title>The red deer Cervus elaphus genome CerEla1.0: sequencing, annotating, genes, and chromosomes.</title>
        <authorList>
            <person name="Bana N.A."/>
            <person name="Nyiri A."/>
            <person name="Nagy J."/>
            <person name="Frank K."/>
            <person name="Nagy T."/>
            <person name="Steger V."/>
            <person name="Schiller M."/>
            <person name="Lakatos P."/>
            <person name="Sugar L."/>
            <person name="Horn P."/>
            <person name="Barta E."/>
            <person name="Orosz L."/>
        </authorList>
    </citation>
    <scope>NUCLEOTIDE SEQUENCE [LARGE SCALE GENOMIC DNA]</scope>
    <source>
        <strain evidence="12">Hungarian</strain>
    </source>
</reference>
<evidence type="ECO:0000256" key="11">
    <source>
        <dbReference type="SAM" id="MobiDB-lite"/>
    </source>
</evidence>
<proteinExistence type="inferred from homology"/>
<evidence type="ECO:0000256" key="9">
    <source>
        <dbReference type="ARBA" id="ARBA00023180"/>
    </source>
</evidence>
<dbReference type="GO" id="GO:0005126">
    <property type="term" value="F:cytokine receptor binding"/>
    <property type="evidence" value="ECO:0007669"/>
    <property type="project" value="InterPro"/>
</dbReference>
<dbReference type="GO" id="GO:0051241">
    <property type="term" value="P:negative regulation of multicellular organismal process"/>
    <property type="evidence" value="ECO:0007669"/>
    <property type="project" value="UniProtKB-ARBA"/>
</dbReference>
<comment type="subcellular location">
    <subcellularLocation>
        <location evidence="1">Secreted</location>
    </subcellularLocation>
</comment>
<evidence type="ECO:0000256" key="1">
    <source>
        <dbReference type="ARBA" id="ARBA00004613"/>
    </source>
</evidence>
<organism evidence="12 13">
    <name type="scientific">Cervus elaphus hippelaphus</name>
    <name type="common">European red deer</name>
    <dbReference type="NCBI Taxonomy" id="46360"/>
    <lineage>
        <taxon>Eukaryota</taxon>
        <taxon>Metazoa</taxon>
        <taxon>Chordata</taxon>
        <taxon>Craniata</taxon>
        <taxon>Vertebrata</taxon>
        <taxon>Euteleostomi</taxon>
        <taxon>Mammalia</taxon>
        <taxon>Eutheria</taxon>
        <taxon>Laurasiatheria</taxon>
        <taxon>Artiodactyla</taxon>
        <taxon>Ruminantia</taxon>
        <taxon>Pecora</taxon>
        <taxon>Cervidae</taxon>
        <taxon>Cervinae</taxon>
        <taxon>Cervus</taxon>
    </lineage>
</organism>
<dbReference type="CDD" id="cd00095">
    <property type="entry name" value="IFab"/>
    <property type="match status" value="1"/>
</dbReference>
<keyword evidence="5" id="KW-0964">Secreted</keyword>
<dbReference type="GO" id="GO:0009893">
    <property type="term" value="P:positive regulation of metabolic process"/>
    <property type="evidence" value="ECO:0007669"/>
    <property type="project" value="UniProtKB-ARBA"/>
</dbReference>
<dbReference type="InterPro" id="IPR000471">
    <property type="entry name" value="Interferon_alpha/beta/delta"/>
</dbReference>
<keyword evidence="6" id="KW-0732">Signal</keyword>
<keyword evidence="9" id="KW-0325">Glycoprotein</keyword>
<evidence type="ECO:0000256" key="3">
    <source>
        <dbReference type="ARBA" id="ARBA00011245"/>
    </source>
</evidence>
<keyword evidence="7 10" id="KW-0051">Antiviral defense</keyword>
<dbReference type="SUPFAM" id="SSF47266">
    <property type="entry name" value="4-helical cytokines"/>
    <property type="match status" value="1"/>
</dbReference>
<dbReference type="SMART" id="SM00076">
    <property type="entry name" value="IFabd"/>
    <property type="match status" value="1"/>
</dbReference>
<evidence type="ECO:0000256" key="10">
    <source>
        <dbReference type="RuleBase" id="RU000436"/>
    </source>
</evidence>
<dbReference type="PANTHER" id="PTHR11691:SF73">
    <property type="entry name" value="INTERFERON BETA"/>
    <property type="match status" value="1"/>
</dbReference>
<dbReference type="PROSITE" id="PS00252">
    <property type="entry name" value="INTERFERON_A_B_D"/>
    <property type="match status" value="1"/>
</dbReference>
<dbReference type="GO" id="GO:0098586">
    <property type="term" value="P:cellular response to virus"/>
    <property type="evidence" value="ECO:0007669"/>
    <property type="project" value="UniProtKB-ARBA"/>
</dbReference>
<dbReference type="GO" id="GO:0002683">
    <property type="term" value="P:negative regulation of immune system process"/>
    <property type="evidence" value="ECO:0007669"/>
    <property type="project" value="UniProtKB-ARBA"/>
</dbReference>
<comment type="caution">
    <text evidence="12">The sequence shown here is derived from an EMBL/GenBank/DDBJ whole genome shotgun (WGS) entry which is preliminary data.</text>
</comment>
<gene>
    <name evidence="12" type="ORF">Celaphus_00018255</name>
</gene>
<evidence type="ECO:0000256" key="7">
    <source>
        <dbReference type="ARBA" id="ARBA00023118"/>
    </source>
</evidence>
<dbReference type="GO" id="GO:0005615">
    <property type="term" value="C:extracellular space"/>
    <property type="evidence" value="ECO:0007669"/>
    <property type="project" value="UniProtKB-KW"/>
</dbReference>
<dbReference type="Proteomes" id="UP000242450">
    <property type="component" value="Chromosome 29"/>
</dbReference>
<comment type="similarity">
    <text evidence="2 10">Belongs to the alpha/beta interferon family.</text>
</comment>
<accession>A0A212C534</accession>
<evidence type="ECO:0000256" key="8">
    <source>
        <dbReference type="ARBA" id="ARBA00023157"/>
    </source>
</evidence>
<keyword evidence="4 10" id="KW-0202">Cytokine</keyword>
<dbReference type="InterPro" id="IPR009079">
    <property type="entry name" value="4_helix_cytokine-like_core"/>
</dbReference>
<evidence type="ECO:0000256" key="4">
    <source>
        <dbReference type="ARBA" id="ARBA00022514"/>
    </source>
</evidence>
<sequence length="287" mass="33102">MVVKLIVSSRPLCSTILQFVRNSLSSDHWKSSASHGGFHRFRNATHLPTTTPDRAPLLPTPTRDCGKSNRLIAATVFHYFAICADSLPSTHWKSSTSHRGFHRFLKAAHLPTPTATPDRALSMNYSLLQFQQRRSDTVCQKLLRQLPSTPQHCLEVRMDFQVPEEMRQAQQFRKEDAVLVIYEMLQQIFGILTRDFSSTGWSETVIEDLLVELQGQMDHLEPIQKEVMQKKNFTTGDMTILHLKKYYFNLVQYLLSKDYNSCAWTVVRVEMLSNFAFLRSLTGYLRD</sequence>
<name>A0A212C534_CEREH</name>
<dbReference type="GO" id="GO:0051607">
    <property type="term" value="P:defense response to virus"/>
    <property type="evidence" value="ECO:0007669"/>
    <property type="project" value="UniProtKB-KW"/>
</dbReference>
<dbReference type="GO" id="GO:0006955">
    <property type="term" value="P:immune response"/>
    <property type="evidence" value="ECO:0007669"/>
    <property type="project" value="UniProtKB-ARBA"/>
</dbReference>
<dbReference type="Gene3D" id="1.20.1250.10">
    <property type="match status" value="1"/>
</dbReference>
<dbReference type="PANTHER" id="PTHR11691">
    <property type="entry name" value="TYPE I INTERFERON"/>
    <property type="match status" value="1"/>
</dbReference>